<reference evidence="1" key="2">
    <citation type="submission" date="2020-09" db="EMBL/GenBank/DDBJ databases">
        <authorList>
            <person name="Sun Q."/>
            <person name="Ohkuma M."/>
        </authorList>
    </citation>
    <scope>NUCLEOTIDE SEQUENCE</scope>
    <source>
        <strain evidence="1">JCM 31311</strain>
    </source>
</reference>
<dbReference type="Proteomes" id="UP000603865">
    <property type="component" value="Unassembled WGS sequence"/>
</dbReference>
<dbReference type="AlphaFoldDB" id="A0A918C6X4"/>
<gene>
    <name evidence="1" type="ORF">GCM10008957_23150</name>
</gene>
<dbReference type="EMBL" id="BMQL01000011">
    <property type="protein sequence ID" value="GGR09759.1"/>
    <property type="molecule type" value="Genomic_DNA"/>
</dbReference>
<proteinExistence type="predicted"/>
<reference evidence="1" key="1">
    <citation type="journal article" date="2014" name="Int. J. Syst. Evol. Microbiol.">
        <title>Complete genome sequence of Corynebacterium casei LMG S-19264T (=DSM 44701T), isolated from a smear-ripened cheese.</title>
        <authorList>
            <consortium name="US DOE Joint Genome Institute (JGI-PGF)"/>
            <person name="Walter F."/>
            <person name="Albersmeier A."/>
            <person name="Kalinowski J."/>
            <person name="Ruckert C."/>
        </authorList>
    </citation>
    <scope>NUCLEOTIDE SEQUENCE</scope>
    <source>
        <strain evidence="1">JCM 31311</strain>
    </source>
</reference>
<protein>
    <submittedName>
        <fullName evidence="1">Uncharacterized protein</fullName>
    </submittedName>
</protein>
<sequence length="93" mass="8406">MTGAGVVYAGAGVYVGVGEGSESAATTGAAAWAASALVIPDGVTGAVVTTAGGIGTVVGSLGVGSPAAPVADDVPAGVVTEGVFGWGGCPAMV</sequence>
<accession>A0A918C6X4</accession>
<keyword evidence="2" id="KW-1185">Reference proteome</keyword>
<organism evidence="1 2">
    <name type="scientific">Deinococcus ruber</name>
    <dbReference type="NCBI Taxonomy" id="1848197"/>
    <lineage>
        <taxon>Bacteria</taxon>
        <taxon>Thermotogati</taxon>
        <taxon>Deinococcota</taxon>
        <taxon>Deinococci</taxon>
        <taxon>Deinococcales</taxon>
        <taxon>Deinococcaceae</taxon>
        <taxon>Deinococcus</taxon>
    </lineage>
</organism>
<name>A0A918C6X4_9DEIO</name>
<evidence type="ECO:0000313" key="2">
    <source>
        <dbReference type="Proteomes" id="UP000603865"/>
    </source>
</evidence>
<evidence type="ECO:0000313" key="1">
    <source>
        <dbReference type="EMBL" id="GGR09759.1"/>
    </source>
</evidence>
<comment type="caution">
    <text evidence="1">The sequence shown here is derived from an EMBL/GenBank/DDBJ whole genome shotgun (WGS) entry which is preliminary data.</text>
</comment>